<dbReference type="FunFam" id="2.40.30.10:FF:000059">
    <property type="entry name" value="dual oxidase isoform X1"/>
    <property type="match status" value="1"/>
</dbReference>
<evidence type="ECO:0000313" key="13">
    <source>
        <dbReference type="RefSeq" id="XP_013412173.1"/>
    </source>
</evidence>
<dbReference type="InterPro" id="IPR013130">
    <property type="entry name" value="Fe3_Rdtase_TM_dom"/>
</dbReference>
<dbReference type="InterPro" id="IPR013112">
    <property type="entry name" value="FAD-bd_8"/>
</dbReference>
<dbReference type="GO" id="GO:0042554">
    <property type="term" value="P:superoxide anion generation"/>
    <property type="evidence" value="ECO:0007669"/>
    <property type="project" value="TreeGrafter"/>
</dbReference>
<evidence type="ECO:0000256" key="4">
    <source>
        <dbReference type="ARBA" id="ARBA00022723"/>
    </source>
</evidence>
<dbReference type="PROSITE" id="PS51384">
    <property type="entry name" value="FAD_FR"/>
    <property type="match status" value="1"/>
</dbReference>
<dbReference type="Gene3D" id="2.40.30.10">
    <property type="entry name" value="Translation factors"/>
    <property type="match status" value="1"/>
</dbReference>
<dbReference type="InterPro" id="IPR050369">
    <property type="entry name" value="RBOH/FRE"/>
</dbReference>
<name>A0A1S3JP87_LINAN</name>
<sequence length="629" mass="71272">MDRGEFTALLRSMIEMTDSSLSEEEMNVLLEGMFAAGGFENKEELTFEDFKTMLTQEKDVVNLSGGQLKSEIAKKEAASRPASAVSRPRSAEKLKVETDTAKAPTGVKKHFITFQKFVENNFLHIFYLALFFLITIAIFVERSYYYAVLNEAKGLRRMAGYGISVTRGAASSMSFTFSVVLLTMCKNTMNLLRTTWVNNYVPFDAAFGFHKVSAYTSTFIALGHTIGHCINFYHLSTQPPDFVGCVFSNTIWFRSDYLPTFGFYLFQTVTGLTGVVLVVLLTLMIVFATPWARKKVYTAFWTVHNLYVLLYALIILHGSAVLVQDPWFYYFYLGPMLLFALDKLVSISNKSVPVTVLKAEHLPSNVTHITLRKPRTFKNKSGQWARIAIVGHGDNEYHPFTITAAEHEDVIAFHIRAVGPWTTQLRQLMDPERLREGPYPKMYIDGPFGGVSEDWSKYEVAILVGGGIGVTPFAAILKHVSYLASIKAKINCKKIYFFWVTQNQRQFEWMIDIIREVEESDFDDLVTVNVFVTQFFGKFDLRTVMMFLCEKHFVSISERSLFTGLKAPTNFGRPDFQKVIRDISLQWPKVHKFGVFACGPPALTNSVSAACSHVNKTSSASFSFYEENF</sequence>
<evidence type="ECO:0000259" key="11">
    <source>
        <dbReference type="PROSITE" id="PS51384"/>
    </source>
</evidence>
<feature type="domain" description="FAD-binding FR-type" evidence="11">
    <location>
        <begin position="349"/>
        <end position="454"/>
    </location>
</feature>
<keyword evidence="9 10" id="KW-0472">Membrane</keyword>
<evidence type="ECO:0000256" key="10">
    <source>
        <dbReference type="SAM" id="Phobius"/>
    </source>
</evidence>
<evidence type="ECO:0000256" key="9">
    <source>
        <dbReference type="ARBA" id="ARBA00023136"/>
    </source>
</evidence>
<feature type="transmembrane region" description="Helical" evidence="10">
    <location>
        <begin position="122"/>
        <end position="140"/>
    </location>
</feature>
<keyword evidence="5" id="KW-0274">FAD</keyword>
<feature type="transmembrane region" description="Helical" evidence="10">
    <location>
        <begin position="299"/>
        <end position="321"/>
    </location>
</feature>
<keyword evidence="4" id="KW-0479">Metal-binding</keyword>
<feature type="transmembrane region" description="Helical" evidence="10">
    <location>
        <begin position="261"/>
        <end position="287"/>
    </location>
</feature>
<keyword evidence="2" id="KW-0285">Flavoprotein</keyword>
<dbReference type="GeneID" id="106174940"/>
<protein>
    <submittedName>
        <fullName evidence="13">Dual oxidase 2-like isoform X2</fullName>
    </submittedName>
</protein>
<dbReference type="SUPFAM" id="SSF52343">
    <property type="entry name" value="Ferredoxin reductase-like, C-terminal NADP-linked domain"/>
    <property type="match status" value="1"/>
</dbReference>
<organism evidence="12 13">
    <name type="scientific">Lingula anatina</name>
    <name type="common">Brachiopod</name>
    <name type="synonym">Lingula unguis</name>
    <dbReference type="NCBI Taxonomy" id="7574"/>
    <lineage>
        <taxon>Eukaryota</taxon>
        <taxon>Metazoa</taxon>
        <taxon>Spiralia</taxon>
        <taxon>Lophotrochozoa</taxon>
        <taxon>Brachiopoda</taxon>
        <taxon>Linguliformea</taxon>
        <taxon>Lingulata</taxon>
        <taxon>Lingulida</taxon>
        <taxon>Linguloidea</taxon>
        <taxon>Lingulidae</taxon>
        <taxon>Lingula</taxon>
    </lineage>
</organism>
<keyword evidence="12" id="KW-1185">Reference proteome</keyword>
<evidence type="ECO:0000256" key="6">
    <source>
        <dbReference type="ARBA" id="ARBA00022857"/>
    </source>
</evidence>
<dbReference type="PANTHER" id="PTHR11972:SF208">
    <property type="entry name" value="DUAL OXIDASE-LIKE PROTEIN"/>
    <property type="match status" value="1"/>
</dbReference>
<dbReference type="SFLD" id="SFLDG01169">
    <property type="entry name" value="NADPH_oxidase_subgroup_(NOX)"/>
    <property type="match status" value="1"/>
</dbReference>
<dbReference type="RefSeq" id="XP_013412173.1">
    <property type="nucleotide sequence ID" value="XM_013556719.1"/>
</dbReference>
<feature type="transmembrane region" description="Helical" evidence="10">
    <location>
        <begin position="161"/>
        <end position="184"/>
    </location>
</feature>
<dbReference type="GO" id="GO:0009653">
    <property type="term" value="P:anatomical structure morphogenesis"/>
    <property type="evidence" value="ECO:0007669"/>
    <property type="project" value="UniProtKB-ARBA"/>
</dbReference>
<dbReference type="PANTHER" id="PTHR11972">
    <property type="entry name" value="NADPH OXIDASE"/>
    <property type="match status" value="1"/>
</dbReference>
<dbReference type="AlphaFoldDB" id="A0A1S3JP87"/>
<keyword evidence="8" id="KW-0560">Oxidoreductase</keyword>
<accession>A0A1S3JP87</accession>
<dbReference type="Pfam" id="PF08022">
    <property type="entry name" value="FAD_binding_8"/>
    <property type="match status" value="1"/>
</dbReference>
<keyword evidence="7 10" id="KW-1133">Transmembrane helix</keyword>
<dbReference type="InterPro" id="IPR013121">
    <property type="entry name" value="Fe_red_NAD-bd_6"/>
</dbReference>
<dbReference type="Proteomes" id="UP000085678">
    <property type="component" value="Unplaced"/>
</dbReference>
<keyword evidence="3 10" id="KW-0812">Transmembrane</keyword>
<dbReference type="Pfam" id="PF01794">
    <property type="entry name" value="Ferric_reduct"/>
    <property type="match status" value="1"/>
</dbReference>
<dbReference type="OrthoDB" id="6019201at2759"/>
<evidence type="ECO:0000256" key="3">
    <source>
        <dbReference type="ARBA" id="ARBA00022692"/>
    </source>
</evidence>
<keyword evidence="6" id="KW-0521">NADP</keyword>
<evidence type="ECO:0000256" key="8">
    <source>
        <dbReference type="ARBA" id="ARBA00023002"/>
    </source>
</evidence>
<evidence type="ECO:0000256" key="1">
    <source>
        <dbReference type="ARBA" id="ARBA00004141"/>
    </source>
</evidence>
<evidence type="ECO:0000256" key="5">
    <source>
        <dbReference type="ARBA" id="ARBA00022827"/>
    </source>
</evidence>
<dbReference type="GO" id="GO:0042742">
    <property type="term" value="P:defense response to bacterium"/>
    <property type="evidence" value="ECO:0007669"/>
    <property type="project" value="UniProtKB-ARBA"/>
</dbReference>
<dbReference type="CDD" id="cd06186">
    <property type="entry name" value="NOX_Duox_like_FAD_NADP"/>
    <property type="match status" value="1"/>
</dbReference>
<comment type="subcellular location">
    <subcellularLocation>
        <location evidence="1">Membrane</location>
        <topology evidence="1">Multi-pass membrane protein</topology>
    </subcellularLocation>
</comment>
<dbReference type="GO" id="GO:0016175">
    <property type="term" value="F:superoxide-generating NAD(P)H oxidase activity"/>
    <property type="evidence" value="ECO:0007669"/>
    <property type="project" value="UniProtKB-ARBA"/>
</dbReference>
<dbReference type="InterPro" id="IPR039261">
    <property type="entry name" value="FNR_nucleotide-bd"/>
</dbReference>
<dbReference type="Gene3D" id="1.10.238.10">
    <property type="entry name" value="EF-hand"/>
    <property type="match status" value="1"/>
</dbReference>
<evidence type="ECO:0000313" key="12">
    <source>
        <dbReference type="Proteomes" id="UP000085678"/>
    </source>
</evidence>
<reference evidence="13" key="1">
    <citation type="submission" date="2025-08" db="UniProtKB">
        <authorList>
            <consortium name="RefSeq"/>
        </authorList>
    </citation>
    <scope>IDENTIFICATION</scope>
    <source>
        <tissue evidence="13">Gonads</tissue>
    </source>
</reference>
<dbReference type="GO" id="GO:0043020">
    <property type="term" value="C:NADPH oxidase complex"/>
    <property type="evidence" value="ECO:0007669"/>
    <property type="project" value="TreeGrafter"/>
</dbReference>
<dbReference type="SFLD" id="SFLDG01168">
    <property type="entry name" value="Ferric_reductase_subgroup_(FRE"/>
    <property type="match status" value="1"/>
</dbReference>
<dbReference type="Pfam" id="PF08030">
    <property type="entry name" value="NAD_binding_6"/>
    <property type="match status" value="1"/>
</dbReference>
<dbReference type="SUPFAM" id="SSF63380">
    <property type="entry name" value="Riboflavin synthase domain-like"/>
    <property type="match status" value="1"/>
</dbReference>
<dbReference type="InterPro" id="IPR017938">
    <property type="entry name" value="Riboflavin_synthase-like_b-brl"/>
</dbReference>
<dbReference type="InterPro" id="IPR017927">
    <property type="entry name" value="FAD-bd_FR_type"/>
</dbReference>
<evidence type="ECO:0000256" key="7">
    <source>
        <dbReference type="ARBA" id="ARBA00022989"/>
    </source>
</evidence>
<gene>
    <name evidence="13" type="primary">LOC106174940</name>
</gene>
<evidence type="ECO:0000256" key="2">
    <source>
        <dbReference type="ARBA" id="ARBA00022630"/>
    </source>
</evidence>
<dbReference type="SFLD" id="SFLDS00052">
    <property type="entry name" value="Ferric_Reductase_Domain"/>
    <property type="match status" value="1"/>
</dbReference>
<dbReference type="GO" id="GO:0046872">
    <property type="term" value="F:metal ion binding"/>
    <property type="evidence" value="ECO:0007669"/>
    <property type="project" value="UniProtKB-KW"/>
</dbReference>
<proteinExistence type="predicted"/>
<dbReference type="Gene3D" id="3.40.50.80">
    <property type="entry name" value="Nucleotide-binding domain of ferredoxin-NADP reductase (FNR) module"/>
    <property type="match status" value="1"/>
</dbReference>